<dbReference type="InterPro" id="IPR030934">
    <property type="entry name" value="Intein_C"/>
</dbReference>
<dbReference type="PROSITE" id="PS50819">
    <property type="entry name" value="INTEIN_ENDONUCLEASE"/>
    <property type="match status" value="1"/>
</dbReference>
<dbReference type="PANTHER" id="PTHR19376">
    <property type="entry name" value="DNA-DIRECTED RNA POLYMERASE"/>
    <property type="match status" value="1"/>
</dbReference>
<dbReference type="PROSITE" id="PS50818">
    <property type="entry name" value="INTEIN_C_TER"/>
    <property type="match status" value="1"/>
</dbReference>
<keyword evidence="6" id="KW-0651">Protein splicing</keyword>
<dbReference type="SUPFAM" id="SSF64484">
    <property type="entry name" value="beta and beta-prime subunits of DNA dependent RNA-polymerase"/>
    <property type="match status" value="2"/>
</dbReference>
<dbReference type="NCBIfam" id="TIGR02389">
    <property type="entry name" value="RNA_pol_rpoA2"/>
    <property type="match status" value="1"/>
</dbReference>
<dbReference type="CDD" id="cd06528">
    <property type="entry name" value="RNAP_A"/>
    <property type="match status" value="1"/>
</dbReference>
<dbReference type="NCBIfam" id="NF011491">
    <property type="entry name" value="PRK14898.1"/>
    <property type="match status" value="1"/>
</dbReference>
<protein>
    <recommendedName>
        <fullName evidence="10">DNA-directed RNA polymerase subunit Rpo1C</fullName>
        <ecNumber evidence="10">2.7.7.6</ecNumber>
    </recommendedName>
    <alternativeName>
        <fullName evidence="10">DNA-directed RNA polymerase subunit A''</fullName>
    </alternativeName>
</protein>
<dbReference type="InterPro" id="IPR004860">
    <property type="entry name" value="LAGLIDADG_dom"/>
</dbReference>
<comment type="caution">
    <text evidence="12">The sequence shown here is derived from an EMBL/GenBank/DDBJ whole genome shotgun (WGS) entry which is preliminary data.</text>
</comment>
<dbReference type="GO" id="GO:0016539">
    <property type="term" value="P:intein-mediated protein splicing"/>
    <property type="evidence" value="ECO:0007669"/>
    <property type="project" value="InterPro"/>
</dbReference>
<dbReference type="GO" id="GO:0003899">
    <property type="term" value="F:DNA-directed RNA polymerase activity"/>
    <property type="evidence" value="ECO:0007669"/>
    <property type="project" value="UniProtKB-UniRule"/>
</dbReference>
<feature type="domain" description="DOD-type homing endonuclease" evidence="11">
    <location>
        <begin position="287"/>
        <end position="417"/>
    </location>
</feature>
<dbReference type="GO" id="GO:0000428">
    <property type="term" value="C:DNA-directed RNA polymerase complex"/>
    <property type="evidence" value="ECO:0007669"/>
    <property type="project" value="UniProtKB-KW"/>
</dbReference>
<comment type="function">
    <text evidence="10">DNA-dependent RNA polymerase (RNAP) catalyzes the transcription of DNA into RNA using the four ribonucleoside triphosphates as substrates. Forms part of the jaw domain.</text>
</comment>
<dbReference type="Pfam" id="PF04998">
    <property type="entry name" value="RNA_pol_Rpb1_5"/>
    <property type="match status" value="1"/>
</dbReference>
<dbReference type="Proteomes" id="UP000216308">
    <property type="component" value="Unassembled WGS sequence"/>
</dbReference>
<keyword evidence="7 10" id="KW-0238">DNA-binding</keyword>
<keyword evidence="8 10" id="KW-0804">Transcription</keyword>
<dbReference type="InterPro" id="IPR027434">
    <property type="entry name" value="Homing_endonucl"/>
</dbReference>
<accession>A0A256ID80</accession>
<dbReference type="GO" id="GO:0005737">
    <property type="term" value="C:cytoplasm"/>
    <property type="evidence" value="ECO:0007669"/>
    <property type="project" value="UniProtKB-SubCell"/>
</dbReference>
<dbReference type="GO" id="GO:0004519">
    <property type="term" value="F:endonuclease activity"/>
    <property type="evidence" value="ECO:0007669"/>
    <property type="project" value="InterPro"/>
</dbReference>
<sequence>MTEYEHVTDDMEAVVEATELPKRLKTKVYETLEAKADEHGEITIEQATDIVTGVENRYMETRVDPLEPVGTVSAQSIGEPGTQMSVPYDERVIVRRDGETEIVEIGSLVDDVIDSRESREFDDHEVTMAPNGLETLSLDEDERVRWKPVEEVSRHETPEELLRFDLESGRTIRATKAHSFVTRRDNEITPVAGDDLAEGDWLPVVGRFEVEGTNTVDLREYLPSTDYWYTSTLTDGGVDAVPAGEAQLRNRRNALATGEIDEETVYPVGGTVGLPERFPLDSETGFFVGAWLAEGSATDHYVSVSNVDETFQSAIRAFAERFDLSVNEYENDSGFARGYDVRLNGTVLADFVRAACTEDGDKVVPEFAFGASDEFVRGLLRGYFSGDGNVGRNAVRSSSTSDRLTAGISLLLARVGVYSTLAEQDGSRTLRVPKKHVRRFANEVGMVGERGEALEELAEDLDVDGPDSTDQIPNFGDSLREIASDAGIPSRQVNAASKRQRIGRTRLRRMVSKADDAGVDSDSLDELRRAVEGDVVWDRIESIEAVTDDHEHVYDFSVEGLETFTTAEGVVTHNTMNTFHYAGVAEIDVTQGLPRLIELVDARKTPDTPMMTVHLEGEYATDRERAHEVVWSIESTRILALGDVSTNVADMLVRIDLNDDTLLERWPTHSDPTAVAEIITETIEDSLGVDARQAGTVIEFGPNEPSYRELLQLVERLRDIVFKGIEEVERVVIRKEQLEDGEEFVLYTEGSAFGDVLEIEGVDASRTTCNNIHEIYRNLGVEAARETIIDETKNTLEEQGLDDVNVRHLMLVADIMTNNGEIESIGRHGISGSKDSVLARAAFEVTVNHLLDAAVHGEYDELDGVIENVIAGKPISIGTGDVDLRMGSRVVGDD</sequence>
<dbReference type="PROSITE" id="PS50817">
    <property type="entry name" value="INTEIN_N_TER"/>
    <property type="match status" value="1"/>
</dbReference>
<comment type="subunit">
    <text evidence="10">Part of the RNA polymerase complex.</text>
</comment>
<organism evidence="12 13">
    <name type="scientific">Halorubrum halodurans</name>
    <dbReference type="NCBI Taxonomy" id="1383851"/>
    <lineage>
        <taxon>Archaea</taxon>
        <taxon>Methanobacteriati</taxon>
        <taxon>Methanobacteriota</taxon>
        <taxon>Stenosarchaea group</taxon>
        <taxon>Halobacteria</taxon>
        <taxon>Halobacteriales</taxon>
        <taxon>Haloferacaceae</taxon>
        <taxon>Halorubrum</taxon>
    </lineage>
</organism>
<dbReference type="EMBL" id="NHPJ01000121">
    <property type="protein sequence ID" value="OYR54488.1"/>
    <property type="molecule type" value="Genomic_DNA"/>
</dbReference>
<dbReference type="SUPFAM" id="SSF55608">
    <property type="entry name" value="Homing endonucleases"/>
    <property type="match status" value="2"/>
</dbReference>
<dbReference type="NCBIfam" id="TIGR01445">
    <property type="entry name" value="intein_Nterm"/>
    <property type="match status" value="1"/>
</dbReference>
<evidence type="ECO:0000256" key="10">
    <source>
        <dbReference type="HAMAP-Rule" id="MF_00411"/>
    </source>
</evidence>
<evidence type="ECO:0000313" key="13">
    <source>
        <dbReference type="Proteomes" id="UP000216308"/>
    </source>
</evidence>
<dbReference type="InterPro" id="IPR003587">
    <property type="entry name" value="Hint_dom_N"/>
</dbReference>
<dbReference type="InterPro" id="IPR004042">
    <property type="entry name" value="Intein_endonuc_central"/>
</dbReference>
<dbReference type="SMART" id="SM00305">
    <property type="entry name" value="HintC"/>
    <property type="match status" value="1"/>
</dbReference>
<dbReference type="Gene3D" id="3.10.28.10">
    <property type="entry name" value="Homing endonucleases"/>
    <property type="match status" value="1"/>
</dbReference>
<dbReference type="HAMAP" id="MF_00411">
    <property type="entry name" value="RNApol_arch_Rpo1C"/>
    <property type="match status" value="1"/>
</dbReference>
<dbReference type="PRINTS" id="PR00379">
    <property type="entry name" value="INTEIN"/>
</dbReference>
<keyword evidence="1 10" id="KW-0240">DNA-directed RNA polymerase</keyword>
<dbReference type="InterPro" id="IPR036844">
    <property type="entry name" value="Hint_dom_sf"/>
</dbReference>
<comment type="subcellular location">
    <subcellularLocation>
        <location evidence="10">Cytoplasm</location>
    </subcellularLocation>
</comment>
<dbReference type="SUPFAM" id="SSF51294">
    <property type="entry name" value="Hedgehog/intein (Hint) domain"/>
    <property type="match status" value="1"/>
</dbReference>
<comment type="catalytic activity">
    <reaction evidence="9 10">
        <text>RNA(n) + a ribonucleoside 5'-triphosphate = RNA(n+1) + diphosphate</text>
        <dbReference type="Rhea" id="RHEA:21248"/>
        <dbReference type="Rhea" id="RHEA-COMP:14527"/>
        <dbReference type="Rhea" id="RHEA-COMP:17342"/>
        <dbReference type="ChEBI" id="CHEBI:33019"/>
        <dbReference type="ChEBI" id="CHEBI:61557"/>
        <dbReference type="ChEBI" id="CHEBI:140395"/>
        <dbReference type="EC" id="2.7.7.6"/>
    </reaction>
</comment>
<dbReference type="Gene3D" id="1.10.150.390">
    <property type="match status" value="1"/>
</dbReference>
<dbReference type="OrthoDB" id="372142at2157"/>
<dbReference type="GO" id="GO:0003677">
    <property type="term" value="F:DNA binding"/>
    <property type="evidence" value="ECO:0007669"/>
    <property type="project" value="UniProtKB-UniRule"/>
</dbReference>
<dbReference type="AlphaFoldDB" id="A0A256ID80"/>
<dbReference type="CDD" id="cd00081">
    <property type="entry name" value="Hint"/>
    <property type="match status" value="1"/>
</dbReference>
<dbReference type="Gene3D" id="2.170.16.10">
    <property type="entry name" value="Hedgehog/Intein (Hint) domain"/>
    <property type="match status" value="2"/>
</dbReference>
<evidence type="ECO:0000313" key="12">
    <source>
        <dbReference type="EMBL" id="OYR54488.1"/>
    </source>
</evidence>
<comment type="similarity">
    <text evidence="10">Belongs to the RNA polymerase beta' chain family.</text>
</comment>
<dbReference type="InterPro" id="IPR003586">
    <property type="entry name" value="Hint_dom_C"/>
</dbReference>
<dbReference type="NCBIfam" id="TIGR01443">
    <property type="entry name" value="intein_Cterm"/>
    <property type="match status" value="1"/>
</dbReference>
<dbReference type="Pfam" id="PF14528">
    <property type="entry name" value="LAGLIDADG_3"/>
    <property type="match status" value="1"/>
</dbReference>
<dbReference type="PANTHER" id="PTHR19376:SF32">
    <property type="entry name" value="DNA-DIRECTED RNA POLYMERASE III SUBUNIT RPC1"/>
    <property type="match status" value="1"/>
</dbReference>
<evidence type="ECO:0000256" key="4">
    <source>
        <dbReference type="ARBA" id="ARBA00022695"/>
    </source>
</evidence>
<dbReference type="SMART" id="SM00306">
    <property type="entry name" value="HintN"/>
    <property type="match status" value="1"/>
</dbReference>
<dbReference type="InterPro" id="IPR012757">
    <property type="entry name" value="RPO1C"/>
</dbReference>
<gene>
    <name evidence="10" type="primary">rpo1C</name>
    <name evidence="10" type="synonym">rpoA2</name>
    <name evidence="12" type="ORF">DJ70_13980</name>
</gene>
<evidence type="ECO:0000256" key="1">
    <source>
        <dbReference type="ARBA" id="ARBA00022478"/>
    </source>
</evidence>
<keyword evidence="2 10" id="KW-0963">Cytoplasm</keyword>
<evidence type="ECO:0000256" key="2">
    <source>
        <dbReference type="ARBA" id="ARBA00022490"/>
    </source>
</evidence>
<keyword evidence="13" id="KW-1185">Reference proteome</keyword>
<dbReference type="InterPro" id="IPR045867">
    <property type="entry name" value="DNA-dir_RpoC_beta_prime"/>
</dbReference>
<keyword evidence="4 10" id="KW-0548">Nucleotidyltransferase</keyword>
<dbReference type="GO" id="GO:0006351">
    <property type="term" value="P:DNA-templated transcription"/>
    <property type="evidence" value="ECO:0007669"/>
    <property type="project" value="UniProtKB-UniRule"/>
</dbReference>
<dbReference type="InterPro" id="IPR007081">
    <property type="entry name" value="RNA_pol_Rpb1_5"/>
</dbReference>
<dbReference type="InterPro" id="IPR006141">
    <property type="entry name" value="Intein_N"/>
</dbReference>
<dbReference type="EC" id="2.7.7.6" evidence="10"/>
<evidence type="ECO:0000256" key="9">
    <source>
        <dbReference type="ARBA" id="ARBA00048552"/>
    </source>
</evidence>
<keyword evidence="3 10" id="KW-0808">Transferase</keyword>
<name>A0A256ID80_9EURY</name>
<keyword evidence="5" id="KW-0068">Autocatalytic cleavage</keyword>
<evidence type="ECO:0000259" key="11">
    <source>
        <dbReference type="PROSITE" id="PS50819"/>
    </source>
</evidence>
<evidence type="ECO:0000256" key="7">
    <source>
        <dbReference type="ARBA" id="ARBA00023125"/>
    </source>
</evidence>
<proteinExistence type="inferred from homology"/>
<evidence type="ECO:0000256" key="6">
    <source>
        <dbReference type="ARBA" id="ARBA00023000"/>
    </source>
</evidence>
<evidence type="ECO:0000256" key="5">
    <source>
        <dbReference type="ARBA" id="ARBA00022813"/>
    </source>
</evidence>
<dbReference type="InterPro" id="IPR006142">
    <property type="entry name" value="INTEIN"/>
</dbReference>
<reference evidence="12 13" key="1">
    <citation type="journal article" date="2014" name="Front. Microbiol.">
        <title>Population and genomic analysis of the genus Halorubrum.</title>
        <authorList>
            <person name="Fullmer M.S."/>
            <person name="Soucy S.M."/>
            <person name="Swithers K.S."/>
            <person name="Makkay A.M."/>
            <person name="Wheeler R."/>
            <person name="Ventosa A."/>
            <person name="Gogarten J.P."/>
            <person name="Papke R.T."/>
        </authorList>
    </citation>
    <scope>NUCLEOTIDE SEQUENCE [LARGE SCALE GENOMIC DNA]</scope>
    <source>
        <strain evidence="12 13">Cb34</strain>
    </source>
</reference>
<evidence type="ECO:0000256" key="3">
    <source>
        <dbReference type="ARBA" id="ARBA00022679"/>
    </source>
</evidence>
<evidence type="ECO:0000256" key="8">
    <source>
        <dbReference type="ARBA" id="ARBA00023163"/>
    </source>
</evidence>